<proteinExistence type="predicted"/>
<dbReference type="InterPro" id="IPR052479">
    <property type="entry name" value="GPI-anchor_Adhesion_Reg"/>
</dbReference>
<organism evidence="5 6">
    <name type="scientific">Microthyrium microscopicum</name>
    <dbReference type="NCBI Taxonomy" id="703497"/>
    <lineage>
        <taxon>Eukaryota</taxon>
        <taxon>Fungi</taxon>
        <taxon>Dikarya</taxon>
        <taxon>Ascomycota</taxon>
        <taxon>Pezizomycotina</taxon>
        <taxon>Dothideomycetes</taxon>
        <taxon>Dothideomycetes incertae sedis</taxon>
        <taxon>Microthyriales</taxon>
        <taxon>Microthyriaceae</taxon>
        <taxon>Microthyrium</taxon>
    </lineage>
</organism>
<evidence type="ECO:0000313" key="5">
    <source>
        <dbReference type="EMBL" id="KAF2669989.1"/>
    </source>
</evidence>
<accession>A0A6A6UCJ2</accession>
<dbReference type="AlphaFoldDB" id="A0A6A6UCJ2"/>
<dbReference type="OrthoDB" id="5316007at2759"/>
<feature type="domain" description="Yeast cell wall synthesis Kre9/Knh1-like N-terminal" evidence="4">
    <location>
        <begin position="36"/>
        <end position="119"/>
    </location>
</feature>
<feature type="signal peptide" evidence="3">
    <location>
        <begin position="1"/>
        <end position="18"/>
    </location>
</feature>
<keyword evidence="1 3" id="KW-0732">Signal</keyword>
<gene>
    <name evidence="5" type="ORF">BT63DRAFT_227387</name>
</gene>
<sequence>MRLSVITPFLALAASVTAIMITSPASGTDTTQTISLDLSTSQDITWTSVSTDPTSFELLLVSVNAYPVTSTVIATSVSTSDGKYSLKPQTDVTVGGMYRINFVNATSGAIMAQSGQFTVSKKAGSSSSSASSSATSSTSSGSSKATGASSTMSTATGSSASASASASSTSATSKSAGSMVKGCGEAGLIAVVFAAFLF</sequence>
<keyword evidence="6" id="KW-1185">Reference proteome</keyword>
<evidence type="ECO:0000256" key="1">
    <source>
        <dbReference type="ARBA" id="ARBA00022729"/>
    </source>
</evidence>
<feature type="region of interest" description="Disordered" evidence="2">
    <location>
        <begin position="125"/>
        <end position="150"/>
    </location>
</feature>
<dbReference type="PANTHER" id="PTHR35185">
    <property type="entry name" value="SERINE/THREONINE-RICH PROTEIN ADG2-RELATED"/>
    <property type="match status" value="1"/>
</dbReference>
<evidence type="ECO:0000256" key="2">
    <source>
        <dbReference type="SAM" id="MobiDB-lite"/>
    </source>
</evidence>
<feature type="chain" id="PRO_5025484935" description="Yeast cell wall synthesis Kre9/Knh1-like N-terminal domain-containing protein" evidence="3">
    <location>
        <begin position="19"/>
        <end position="198"/>
    </location>
</feature>
<evidence type="ECO:0000259" key="4">
    <source>
        <dbReference type="Pfam" id="PF10342"/>
    </source>
</evidence>
<evidence type="ECO:0000313" key="6">
    <source>
        <dbReference type="Proteomes" id="UP000799302"/>
    </source>
</evidence>
<dbReference type="EMBL" id="MU004234">
    <property type="protein sequence ID" value="KAF2669989.1"/>
    <property type="molecule type" value="Genomic_DNA"/>
</dbReference>
<dbReference type="InterPro" id="IPR018466">
    <property type="entry name" value="Kre9/Knh1-like_N"/>
</dbReference>
<evidence type="ECO:0000256" key="3">
    <source>
        <dbReference type="SAM" id="SignalP"/>
    </source>
</evidence>
<dbReference type="Proteomes" id="UP000799302">
    <property type="component" value="Unassembled WGS sequence"/>
</dbReference>
<protein>
    <recommendedName>
        <fullName evidence="4">Yeast cell wall synthesis Kre9/Knh1-like N-terminal domain-containing protein</fullName>
    </recommendedName>
</protein>
<dbReference type="Pfam" id="PF10342">
    <property type="entry name" value="Kre9_KNH"/>
    <property type="match status" value="1"/>
</dbReference>
<name>A0A6A6UCJ2_9PEZI</name>
<dbReference type="PANTHER" id="PTHR35185:SF1">
    <property type="entry name" value="UPF0619 GPI-ANCHORED MEMBRANE PROTEIN C1322.10"/>
    <property type="match status" value="1"/>
</dbReference>
<reference evidence="5" key="1">
    <citation type="journal article" date="2020" name="Stud. Mycol.">
        <title>101 Dothideomycetes genomes: a test case for predicting lifestyles and emergence of pathogens.</title>
        <authorList>
            <person name="Haridas S."/>
            <person name="Albert R."/>
            <person name="Binder M."/>
            <person name="Bloem J."/>
            <person name="Labutti K."/>
            <person name="Salamov A."/>
            <person name="Andreopoulos B."/>
            <person name="Baker S."/>
            <person name="Barry K."/>
            <person name="Bills G."/>
            <person name="Bluhm B."/>
            <person name="Cannon C."/>
            <person name="Castanera R."/>
            <person name="Culley D."/>
            <person name="Daum C."/>
            <person name="Ezra D."/>
            <person name="Gonzalez J."/>
            <person name="Henrissat B."/>
            <person name="Kuo A."/>
            <person name="Liang C."/>
            <person name="Lipzen A."/>
            <person name="Lutzoni F."/>
            <person name="Magnuson J."/>
            <person name="Mondo S."/>
            <person name="Nolan M."/>
            <person name="Ohm R."/>
            <person name="Pangilinan J."/>
            <person name="Park H.-J."/>
            <person name="Ramirez L."/>
            <person name="Alfaro M."/>
            <person name="Sun H."/>
            <person name="Tritt A."/>
            <person name="Yoshinaga Y."/>
            <person name="Zwiers L.-H."/>
            <person name="Turgeon B."/>
            <person name="Goodwin S."/>
            <person name="Spatafora J."/>
            <person name="Crous P."/>
            <person name="Grigoriev I."/>
        </authorList>
    </citation>
    <scope>NUCLEOTIDE SEQUENCE</scope>
    <source>
        <strain evidence="5">CBS 115976</strain>
    </source>
</reference>